<gene>
    <name evidence="1" type="ORF">Clacol_004607</name>
</gene>
<organism evidence="1 2">
    <name type="scientific">Clathrus columnatus</name>
    <dbReference type="NCBI Taxonomy" id="1419009"/>
    <lineage>
        <taxon>Eukaryota</taxon>
        <taxon>Fungi</taxon>
        <taxon>Dikarya</taxon>
        <taxon>Basidiomycota</taxon>
        <taxon>Agaricomycotina</taxon>
        <taxon>Agaricomycetes</taxon>
        <taxon>Phallomycetidae</taxon>
        <taxon>Phallales</taxon>
        <taxon>Clathraceae</taxon>
        <taxon>Clathrus</taxon>
    </lineage>
</organism>
<dbReference type="EMBL" id="BPWL01000005">
    <property type="protein sequence ID" value="GJJ10381.1"/>
    <property type="molecule type" value="Genomic_DNA"/>
</dbReference>
<dbReference type="AlphaFoldDB" id="A0AAV5A6X7"/>
<evidence type="ECO:0000313" key="2">
    <source>
        <dbReference type="Proteomes" id="UP001050691"/>
    </source>
</evidence>
<dbReference type="Proteomes" id="UP001050691">
    <property type="component" value="Unassembled WGS sequence"/>
</dbReference>
<accession>A0AAV5A6X7</accession>
<comment type="caution">
    <text evidence="1">The sequence shown here is derived from an EMBL/GenBank/DDBJ whole genome shotgun (WGS) entry which is preliminary data.</text>
</comment>
<protein>
    <submittedName>
        <fullName evidence="1">Uncharacterized protein</fullName>
    </submittedName>
</protein>
<proteinExistence type="predicted"/>
<reference evidence="1" key="1">
    <citation type="submission" date="2021-10" db="EMBL/GenBank/DDBJ databases">
        <title>De novo Genome Assembly of Clathrus columnatus (Basidiomycota, Fungi) Using Illumina and Nanopore Sequence Data.</title>
        <authorList>
            <person name="Ogiso-Tanaka E."/>
            <person name="Itagaki H."/>
            <person name="Hosoya T."/>
            <person name="Hosaka K."/>
        </authorList>
    </citation>
    <scope>NUCLEOTIDE SEQUENCE</scope>
    <source>
        <strain evidence="1">MO-923</strain>
    </source>
</reference>
<keyword evidence="2" id="KW-1185">Reference proteome</keyword>
<dbReference type="Pfam" id="PF11093">
    <property type="entry name" value="Mitochondr_Som1"/>
    <property type="match status" value="1"/>
</dbReference>
<evidence type="ECO:0000313" key="1">
    <source>
        <dbReference type="EMBL" id="GJJ10381.1"/>
    </source>
</evidence>
<name>A0AAV5A6X7_9AGAM</name>
<sequence>MSINKDGCRLYEIEQFICDYKENEPAKCYPLPRIFYECPNRPVIEVTSLVSIDPATGELDVPDNLNNLLPEGKQWTEIRK</sequence>
<dbReference type="GO" id="GO:0042720">
    <property type="term" value="C:mitochondrial inner membrane peptidase complex"/>
    <property type="evidence" value="ECO:0007669"/>
    <property type="project" value="InterPro"/>
</dbReference>
<dbReference type="InterPro" id="IPR024645">
    <property type="entry name" value="Mitochondr_Som1"/>
</dbReference>